<feature type="domain" description="NHR" evidence="2">
    <location>
        <begin position="248"/>
        <end position="352"/>
    </location>
</feature>
<evidence type="ECO:0000313" key="3">
    <source>
        <dbReference type="EMBL" id="CAH2272323.1"/>
    </source>
</evidence>
<dbReference type="PANTHER" id="PTHR12429">
    <property type="entry name" value="NEURALIZED"/>
    <property type="match status" value="1"/>
</dbReference>
<dbReference type="Gene3D" id="2.60.120.920">
    <property type="match status" value="2"/>
</dbReference>
<evidence type="ECO:0000259" key="2">
    <source>
        <dbReference type="PROSITE" id="PS51065"/>
    </source>
</evidence>
<dbReference type="InterPro" id="IPR006573">
    <property type="entry name" value="NHR_dom"/>
</dbReference>
<dbReference type="PANTHER" id="PTHR12429:SF8">
    <property type="entry name" value="NEURALIZED-LIKE PROTEIN 2"/>
    <property type="match status" value="1"/>
</dbReference>
<reference evidence="3" key="1">
    <citation type="submission" date="2022-03" db="EMBL/GenBank/DDBJ databases">
        <authorList>
            <person name="Alioto T."/>
            <person name="Alioto T."/>
            <person name="Gomez Garrido J."/>
        </authorList>
    </citation>
    <scope>NUCLEOTIDE SEQUENCE</scope>
</reference>
<dbReference type="InterPro" id="IPR043136">
    <property type="entry name" value="B30.2/SPRY_sf"/>
</dbReference>
<feature type="region of interest" description="Disordered" evidence="1">
    <location>
        <begin position="219"/>
        <end position="238"/>
    </location>
</feature>
<gene>
    <name evidence="3" type="ORF">PECUL_23A040764</name>
</gene>
<dbReference type="PROSITE" id="PS51065">
    <property type="entry name" value="NHR"/>
    <property type="match status" value="2"/>
</dbReference>
<keyword evidence="4" id="KW-1185">Reference proteome</keyword>
<dbReference type="AlphaFoldDB" id="A0AAD1RJ55"/>
<protein>
    <submittedName>
        <fullName evidence="3">Neuralized 4</fullName>
    </submittedName>
</protein>
<dbReference type="InterPro" id="IPR037962">
    <property type="entry name" value="Neuralized"/>
</dbReference>
<accession>A0AAD1RJ55</accession>
<feature type="domain" description="NHR" evidence="2">
    <location>
        <begin position="74"/>
        <end position="252"/>
    </location>
</feature>
<dbReference type="SMART" id="SM00588">
    <property type="entry name" value="NEUZ"/>
    <property type="match status" value="2"/>
</dbReference>
<dbReference type="Proteomes" id="UP001295444">
    <property type="component" value="Chromosome 03"/>
</dbReference>
<evidence type="ECO:0000256" key="1">
    <source>
        <dbReference type="SAM" id="MobiDB-lite"/>
    </source>
</evidence>
<sequence length="352" mass="38377">MSSTMITVTCYHINHMVWDMVCLGHQEVYAVIDLYGQCVQVSLTGGSGMIDNSLSVSHVTDKSFPTPSPVPSVSHRFHSVCGKNISVLCDGTRAERCAGYSDGIVFSSSELLANEVFEVRIECLDPHWSGSCHVGVTSLPPHDAPFLAGGLPSHALDLCSQVTWLVSGSEVTRNGQRLRENYCSNLERIRAVYAVLDLHGSVTAVSTVSSSVLEECDVTKPPSVTSESEEEEEAEQAVDLQPHFQPQTLHFMDNHGKNILLLHGNRTATRVSSYNQGIVVLAQPLPRLFLFQVRIDQLSPRWTSSLSLGVIGVSPERLNFPATAAAIKRSSWIFQRSAVLCNGAKVISLRSS</sequence>
<feature type="compositionally biased region" description="Acidic residues" evidence="1">
    <location>
        <begin position="227"/>
        <end position="236"/>
    </location>
</feature>
<evidence type="ECO:0000313" key="4">
    <source>
        <dbReference type="Proteomes" id="UP001295444"/>
    </source>
</evidence>
<dbReference type="Pfam" id="PF07177">
    <property type="entry name" value="Neuralized"/>
    <property type="match status" value="2"/>
</dbReference>
<dbReference type="CDD" id="cd12887">
    <property type="entry name" value="SPRY_NHR_like"/>
    <property type="match status" value="1"/>
</dbReference>
<name>A0AAD1RJ55_PELCU</name>
<dbReference type="EMBL" id="OW240914">
    <property type="protein sequence ID" value="CAH2272323.1"/>
    <property type="molecule type" value="Genomic_DNA"/>
</dbReference>
<organism evidence="3 4">
    <name type="scientific">Pelobates cultripes</name>
    <name type="common">Western spadefoot toad</name>
    <dbReference type="NCBI Taxonomy" id="61616"/>
    <lineage>
        <taxon>Eukaryota</taxon>
        <taxon>Metazoa</taxon>
        <taxon>Chordata</taxon>
        <taxon>Craniata</taxon>
        <taxon>Vertebrata</taxon>
        <taxon>Euteleostomi</taxon>
        <taxon>Amphibia</taxon>
        <taxon>Batrachia</taxon>
        <taxon>Anura</taxon>
        <taxon>Pelobatoidea</taxon>
        <taxon>Pelobatidae</taxon>
        <taxon>Pelobates</taxon>
    </lineage>
</organism>
<proteinExistence type="predicted"/>